<keyword evidence="8 10" id="KW-0472">Membrane</keyword>
<dbReference type="Gene3D" id="3.10.580.10">
    <property type="entry name" value="CBS-domain"/>
    <property type="match status" value="1"/>
</dbReference>
<keyword evidence="5" id="KW-0677">Repeat</keyword>
<dbReference type="SMART" id="SM00116">
    <property type="entry name" value="CBS"/>
    <property type="match status" value="2"/>
</dbReference>
<dbReference type="InterPro" id="IPR044751">
    <property type="entry name" value="Ion_transp-like_CBS"/>
</dbReference>
<name>A0AB35T9K3_RUBRA</name>
<proteinExistence type="inferred from homology"/>
<dbReference type="InterPro" id="IPR036318">
    <property type="entry name" value="FAD-bd_PCMH-like_sf"/>
</dbReference>
<protein>
    <submittedName>
        <fullName evidence="15">Hemolysin family protein</fullName>
    </submittedName>
</protein>
<dbReference type="PANTHER" id="PTHR43099">
    <property type="entry name" value="UPF0053 PROTEIN YRKA"/>
    <property type="match status" value="1"/>
</dbReference>
<dbReference type="GO" id="GO:0050660">
    <property type="term" value="F:flavin adenine dinucleotide binding"/>
    <property type="evidence" value="ECO:0007669"/>
    <property type="project" value="InterPro"/>
</dbReference>
<organism evidence="15 16">
    <name type="scientific">Rubrobacter radiotolerans</name>
    <name type="common">Arthrobacter radiotolerans</name>
    <dbReference type="NCBI Taxonomy" id="42256"/>
    <lineage>
        <taxon>Bacteria</taxon>
        <taxon>Bacillati</taxon>
        <taxon>Actinomycetota</taxon>
        <taxon>Rubrobacteria</taxon>
        <taxon>Rubrobacterales</taxon>
        <taxon>Rubrobacteraceae</taxon>
        <taxon>Rubrobacter</taxon>
    </lineage>
</organism>
<evidence type="ECO:0000256" key="2">
    <source>
        <dbReference type="ARBA" id="ARBA00006337"/>
    </source>
</evidence>
<evidence type="ECO:0000259" key="14">
    <source>
        <dbReference type="PROSITE" id="PS51846"/>
    </source>
</evidence>
<comment type="subcellular location">
    <subcellularLocation>
        <location evidence="1">Cell membrane</location>
        <topology evidence="1">Multi-pass membrane protein</topology>
    </subcellularLocation>
</comment>
<feature type="transmembrane region" description="Helical" evidence="12">
    <location>
        <begin position="133"/>
        <end position="151"/>
    </location>
</feature>
<dbReference type="PANTHER" id="PTHR43099:SF5">
    <property type="entry name" value="HLYC_CORC FAMILY TRANSPORTER"/>
    <property type="match status" value="1"/>
</dbReference>
<sequence length="444" mass="48025">MLAALLLVALNGLFVAAEFAFVRIRATQVERLITEGKASSGLVKTATDKLDQYLAVCQLGITICSLGIGALAEPAIARLIEPWIVSAGLPENLTHPVAIAIALFIASFFHVVFGELAPKTLAIQRPEGTSLAVSPFMLFFYYLLRPFVIFFNGTANAITSAFGVPPASESSETHSEEEIRMLVRQSATQGLLEADEQEMIASVFELNDKVAREIMVPRPDVVALPASMDLKNLVSVAASGHYTRYPVYEDDVPDRAIGMIHAKDVLRAVESAGGIESDVTARDMLRDVLIVPENRPIDEILTDFQTKEIQMAVVVDEWGSFEGVFTVEDIIEEIVGEIRDEFDEEEPAVMQLPNGSYTIDGRIPISVVNEALGTAFESADFDTIGGLVLGHIGRQPEVGDSVELDGHTLTVDDTDGARVAQVIAAPPETKRGEADENGKGEERG</sequence>
<evidence type="ECO:0000256" key="10">
    <source>
        <dbReference type="PROSITE-ProRule" id="PRU01193"/>
    </source>
</evidence>
<keyword evidence="6 10" id="KW-1133">Transmembrane helix</keyword>
<evidence type="ECO:0000256" key="8">
    <source>
        <dbReference type="ARBA" id="ARBA00023136"/>
    </source>
</evidence>
<dbReference type="GO" id="GO:0005886">
    <property type="term" value="C:plasma membrane"/>
    <property type="evidence" value="ECO:0007669"/>
    <property type="project" value="UniProtKB-SubCell"/>
</dbReference>
<keyword evidence="3" id="KW-1003">Cell membrane</keyword>
<comment type="similarity">
    <text evidence="2">Belongs to the UPF0053 family.</text>
</comment>
<dbReference type="Pfam" id="PF00571">
    <property type="entry name" value="CBS"/>
    <property type="match status" value="2"/>
</dbReference>
<dbReference type="SUPFAM" id="SSF56176">
    <property type="entry name" value="FAD-binding/transporter-associated domain-like"/>
    <property type="match status" value="1"/>
</dbReference>
<accession>A0AB35T9K3</accession>
<dbReference type="Gene3D" id="3.30.465.10">
    <property type="match status" value="1"/>
</dbReference>
<evidence type="ECO:0000256" key="12">
    <source>
        <dbReference type="SAM" id="Phobius"/>
    </source>
</evidence>
<evidence type="ECO:0000259" key="13">
    <source>
        <dbReference type="PROSITE" id="PS51371"/>
    </source>
</evidence>
<feature type="transmembrane region" description="Helical" evidence="12">
    <location>
        <begin position="93"/>
        <end position="113"/>
    </location>
</feature>
<dbReference type="InterPro" id="IPR016169">
    <property type="entry name" value="FAD-bd_PCMH_sub2"/>
</dbReference>
<feature type="domain" description="CBS" evidence="13">
    <location>
        <begin position="215"/>
        <end position="277"/>
    </location>
</feature>
<feature type="region of interest" description="Disordered" evidence="11">
    <location>
        <begin position="424"/>
        <end position="444"/>
    </location>
</feature>
<dbReference type="Pfam" id="PF01595">
    <property type="entry name" value="CNNM"/>
    <property type="match status" value="1"/>
</dbReference>
<dbReference type="InterPro" id="IPR000644">
    <property type="entry name" value="CBS_dom"/>
</dbReference>
<evidence type="ECO:0000313" key="15">
    <source>
        <dbReference type="EMBL" id="MDX5895098.1"/>
    </source>
</evidence>
<feature type="domain" description="CBS" evidence="13">
    <location>
        <begin position="284"/>
        <end position="341"/>
    </location>
</feature>
<keyword evidence="7 9" id="KW-0129">CBS domain</keyword>
<evidence type="ECO:0000256" key="4">
    <source>
        <dbReference type="ARBA" id="ARBA00022692"/>
    </source>
</evidence>
<evidence type="ECO:0000256" key="1">
    <source>
        <dbReference type="ARBA" id="ARBA00004651"/>
    </source>
</evidence>
<dbReference type="CDD" id="cd04590">
    <property type="entry name" value="CBS_pair_CorC_HlyC_assoc"/>
    <property type="match status" value="1"/>
</dbReference>
<evidence type="ECO:0000256" key="6">
    <source>
        <dbReference type="ARBA" id="ARBA00022989"/>
    </source>
</evidence>
<reference evidence="15" key="1">
    <citation type="submission" date="2023-11" db="EMBL/GenBank/DDBJ databases">
        <title>MicrobeMod: A computational toolkit for identifying prokaryotic methylation and restriction-modification with nanopore sequencing.</title>
        <authorList>
            <person name="Crits-Christoph A."/>
            <person name="Kang S.C."/>
            <person name="Lee H."/>
            <person name="Ostrov N."/>
        </authorList>
    </citation>
    <scope>NUCLEOTIDE SEQUENCE</scope>
    <source>
        <strain evidence="15">ATCC 51242</strain>
    </source>
</reference>
<dbReference type="InterPro" id="IPR046342">
    <property type="entry name" value="CBS_dom_sf"/>
</dbReference>
<evidence type="ECO:0000256" key="3">
    <source>
        <dbReference type="ARBA" id="ARBA00022475"/>
    </source>
</evidence>
<dbReference type="AlphaFoldDB" id="A0AB35T9K3"/>
<evidence type="ECO:0000256" key="5">
    <source>
        <dbReference type="ARBA" id="ARBA00022737"/>
    </source>
</evidence>
<dbReference type="PROSITE" id="PS51846">
    <property type="entry name" value="CNNM"/>
    <property type="match status" value="1"/>
</dbReference>
<dbReference type="InterPro" id="IPR051676">
    <property type="entry name" value="UPF0053_domain"/>
</dbReference>
<comment type="caution">
    <text evidence="15">The sequence shown here is derived from an EMBL/GenBank/DDBJ whole genome shotgun (WGS) entry which is preliminary data.</text>
</comment>
<keyword evidence="4 10" id="KW-0812">Transmembrane</keyword>
<dbReference type="PROSITE" id="PS51371">
    <property type="entry name" value="CBS"/>
    <property type="match status" value="2"/>
</dbReference>
<evidence type="ECO:0000256" key="7">
    <source>
        <dbReference type="ARBA" id="ARBA00023122"/>
    </source>
</evidence>
<gene>
    <name evidence="15" type="ORF">SIL72_13810</name>
</gene>
<evidence type="ECO:0000256" key="11">
    <source>
        <dbReference type="SAM" id="MobiDB-lite"/>
    </source>
</evidence>
<feature type="transmembrane region" description="Helical" evidence="12">
    <location>
        <begin position="53"/>
        <end position="72"/>
    </location>
</feature>
<dbReference type="FunFam" id="3.10.580.10:FF:000002">
    <property type="entry name" value="Magnesium/cobalt efflux protein CorC"/>
    <property type="match status" value="1"/>
</dbReference>
<dbReference type="SMART" id="SM01091">
    <property type="entry name" value="CorC_HlyC"/>
    <property type="match status" value="1"/>
</dbReference>
<dbReference type="InterPro" id="IPR002550">
    <property type="entry name" value="CNNM"/>
</dbReference>
<dbReference type="InterPro" id="IPR005170">
    <property type="entry name" value="Transptr-assoc_dom"/>
</dbReference>
<feature type="domain" description="CNNM transmembrane" evidence="14">
    <location>
        <begin position="1"/>
        <end position="196"/>
    </location>
</feature>
<evidence type="ECO:0000256" key="9">
    <source>
        <dbReference type="PROSITE-ProRule" id="PRU00703"/>
    </source>
</evidence>
<dbReference type="Pfam" id="PF03471">
    <property type="entry name" value="CorC_HlyC"/>
    <property type="match status" value="1"/>
</dbReference>
<feature type="compositionally biased region" description="Basic and acidic residues" evidence="11">
    <location>
        <begin position="428"/>
        <end position="444"/>
    </location>
</feature>
<evidence type="ECO:0000313" key="16">
    <source>
        <dbReference type="Proteomes" id="UP001281130"/>
    </source>
</evidence>
<dbReference type="SUPFAM" id="SSF54631">
    <property type="entry name" value="CBS-domain pair"/>
    <property type="match status" value="1"/>
</dbReference>
<dbReference type="EMBL" id="JAWXXX010000001">
    <property type="protein sequence ID" value="MDX5895098.1"/>
    <property type="molecule type" value="Genomic_DNA"/>
</dbReference>
<dbReference type="Proteomes" id="UP001281130">
    <property type="component" value="Unassembled WGS sequence"/>
</dbReference>